<proteinExistence type="inferred from homology"/>
<evidence type="ECO:0000256" key="1">
    <source>
        <dbReference type="ARBA" id="ARBA00006464"/>
    </source>
</evidence>
<dbReference type="PANTHER" id="PTHR30576:SF0">
    <property type="entry name" value="UNDECAPRENYL-PHOSPHATE N-ACETYLGALACTOSAMINYL 1-PHOSPHATE TRANSFERASE-RELATED"/>
    <property type="match status" value="1"/>
</dbReference>
<keyword evidence="3" id="KW-0808">Transferase</keyword>
<dbReference type="GO" id="GO:0016780">
    <property type="term" value="F:phosphotransferase activity, for other substituted phosphate groups"/>
    <property type="evidence" value="ECO:0007669"/>
    <property type="project" value="TreeGrafter"/>
</dbReference>
<name>A0A7X1CIP1_9LIST</name>
<dbReference type="InterPro" id="IPR003362">
    <property type="entry name" value="Bact_transf"/>
</dbReference>
<comment type="caution">
    <text evidence="3">The sequence shown here is derived from an EMBL/GenBank/DDBJ whole genome shotgun (WGS) entry which is preliminary data.</text>
</comment>
<organism evidence="3 4">
    <name type="scientific">Listeria booriae</name>
    <dbReference type="NCBI Taxonomy" id="1552123"/>
    <lineage>
        <taxon>Bacteria</taxon>
        <taxon>Bacillati</taxon>
        <taxon>Bacillota</taxon>
        <taxon>Bacilli</taxon>
        <taxon>Bacillales</taxon>
        <taxon>Listeriaceae</taxon>
        <taxon>Listeria</taxon>
    </lineage>
</organism>
<dbReference type="Pfam" id="PF02397">
    <property type="entry name" value="Bac_transf"/>
    <property type="match status" value="1"/>
</dbReference>
<protein>
    <submittedName>
        <fullName evidence="3">Sugar transferase</fullName>
    </submittedName>
</protein>
<evidence type="ECO:0000313" key="3">
    <source>
        <dbReference type="EMBL" id="MBC1779201.1"/>
    </source>
</evidence>
<evidence type="ECO:0000313" key="4">
    <source>
        <dbReference type="Proteomes" id="UP000547643"/>
    </source>
</evidence>
<dbReference type="AlphaFoldDB" id="A0A7X1CIP1"/>
<dbReference type="PANTHER" id="PTHR30576">
    <property type="entry name" value="COLANIC BIOSYNTHESIS UDP-GLUCOSE LIPID CARRIER TRANSFERASE"/>
    <property type="match status" value="1"/>
</dbReference>
<sequence length="214" mass="24173">MELGKMMSRQTVDLFFKRVMDILLGVAGFLVTTPIMLVVATCIKLEDGGPVLFVQTRTGKDGKLFSIYKFRSMKVDAKQQNEYGMGWESGVPDTFIFKEGNGKNPCITKVGGFIRRTSIDELPQFLNVVIGNMSLVGPRPEIPDITCYYSEEQKKRLRVKPGLTGWAQVNGRSLITNGEKMQMDCHYVDHRSIRMDMYILMLTVKVVLTFRGAV</sequence>
<evidence type="ECO:0000259" key="2">
    <source>
        <dbReference type="Pfam" id="PF02397"/>
    </source>
</evidence>
<gene>
    <name evidence="3" type="ORF">HCA46_10160</name>
</gene>
<reference evidence="3 4" key="1">
    <citation type="submission" date="2020-03" db="EMBL/GenBank/DDBJ databases">
        <title>Soil Listeria distribution.</title>
        <authorList>
            <person name="Liao J."/>
            <person name="Wiedmann M."/>
        </authorList>
    </citation>
    <scope>NUCLEOTIDE SEQUENCE [LARGE SCALE GENOMIC DNA]</scope>
    <source>
        <strain evidence="3 4">FSL L7-1017</strain>
    </source>
</reference>
<accession>A0A7X1CIP1</accession>
<comment type="similarity">
    <text evidence="1">Belongs to the bacterial sugar transferase family.</text>
</comment>
<dbReference type="EMBL" id="JAARUV010000003">
    <property type="protein sequence ID" value="MBC1779201.1"/>
    <property type="molecule type" value="Genomic_DNA"/>
</dbReference>
<feature type="domain" description="Bacterial sugar transferase" evidence="2">
    <location>
        <begin position="17"/>
        <end position="208"/>
    </location>
</feature>
<dbReference type="Proteomes" id="UP000547643">
    <property type="component" value="Unassembled WGS sequence"/>
</dbReference>